<name>A0AAW8VAM7_PASMD</name>
<comment type="caution">
    <text evidence="1">The sequence shown here is derived from an EMBL/GenBank/DDBJ whole genome shotgun (WGS) entry which is preliminary data.</text>
</comment>
<dbReference type="RefSeq" id="WP_016533425.1">
    <property type="nucleotide sequence ID" value="NZ_AP025519.1"/>
</dbReference>
<organism evidence="1 2">
    <name type="scientific">Pasteurella multocida</name>
    <dbReference type="NCBI Taxonomy" id="747"/>
    <lineage>
        <taxon>Bacteria</taxon>
        <taxon>Pseudomonadati</taxon>
        <taxon>Pseudomonadota</taxon>
        <taxon>Gammaproteobacteria</taxon>
        <taxon>Pasteurellales</taxon>
        <taxon>Pasteurellaceae</taxon>
        <taxon>Pasteurella</taxon>
    </lineage>
</organism>
<proteinExistence type="predicted"/>
<evidence type="ECO:0000313" key="2">
    <source>
        <dbReference type="Proteomes" id="UP001182304"/>
    </source>
</evidence>
<dbReference type="EMBL" id="JANIEN010000034">
    <property type="protein sequence ID" value="MDT3453540.1"/>
    <property type="molecule type" value="Genomic_DNA"/>
</dbReference>
<accession>A0AAW8VAM7</accession>
<protein>
    <submittedName>
        <fullName evidence="1">Uncharacterized protein</fullName>
    </submittedName>
</protein>
<reference evidence="1" key="1">
    <citation type="submission" date="2022-07" db="EMBL/GenBank/DDBJ databases">
        <title>Sequence of Pasteurella multocoda 17BRD-035.</title>
        <authorList>
            <person name="Roy Chowdhury P."/>
            <person name="Alhamami T."/>
            <person name="Trott D.J."/>
            <person name="Djordvevic S.P."/>
        </authorList>
    </citation>
    <scope>NUCLEOTIDE SEQUENCE</scope>
    <source>
        <strain evidence="1">17BRD-035</strain>
    </source>
</reference>
<evidence type="ECO:0000313" key="1">
    <source>
        <dbReference type="EMBL" id="MDT3453540.1"/>
    </source>
</evidence>
<sequence>MIIPRMMKQEQAALYLGCSVNTFKTRYKPHLRAYDNFYEKRGNIPIWAFDRNDLDELIEKIKNGSIDLFKEKDKNNGCDKRPYGGKKWVANSQGSKIETESGISTSNIEVKQFDALVTRMKERKRKQS</sequence>
<dbReference type="AlphaFoldDB" id="A0AAW8VAM7"/>
<gene>
    <name evidence="1" type="ORF">NQF69_12275</name>
</gene>
<dbReference type="Proteomes" id="UP001182304">
    <property type="component" value="Unassembled WGS sequence"/>
</dbReference>